<evidence type="ECO:0000256" key="8">
    <source>
        <dbReference type="ARBA" id="ARBA00023242"/>
    </source>
</evidence>
<evidence type="ECO:0000256" key="9">
    <source>
        <dbReference type="PROSITE-ProRule" id="PRU00042"/>
    </source>
</evidence>
<dbReference type="Gene3D" id="3.30.160.60">
    <property type="entry name" value="Classic Zinc Finger"/>
    <property type="match status" value="7"/>
</dbReference>
<dbReference type="InterPro" id="IPR036236">
    <property type="entry name" value="Znf_C2H2_sf"/>
</dbReference>
<feature type="domain" description="C2H2-type" evidence="11">
    <location>
        <begin position="304"/>
        <end position="334"/>
    </location>
</feature>
<evidence type="ECO:0000256" key="7">
    <source>
        <dbReference type="ARBA" id="ARBA00023163"/>
    </source>
</evidence>
<keyword evidence="4 9" id="KW-0863">Zinc-finger</keyword>
<evidence type="ECO:0000256" key="10">
    <source>
        <dbReference type="SAM" id="MobiDB-lite"/>
    </source>
</evidence>
<keyword evidence="6" id="KW-0805">Transcription regulation</keyword>
<dbReference type="AlphaFoldDB" id="A0A0F9XMM0"/>
<evidence type="ECO:0000256" key="4">
    <source>
        <dbReference type="ARBA" id="ARBA00022771"/>
    </source>
</evidence>
<organism evidence="12 13">
    <name type="scientific">Trichoderma harzianum</name>
    <name type="common">Hypocrea lixii</name>
    <dbReference type="NCBI Taxonomy" id="5544"/>
    <lineage>
        <taxon>Eukaryota</taxon>
        <taxon>Fungi</taxon>
        <taxon>Dikarya</taxon>
        <taxon>Ascomycota</taxon>
        <taxon>Pezizomycotina</taxon>
        <taxon>Sordariomycetes</taxon>
        <taxon>Hypocreomycetidae</taxon>
        <taxon>Hypocreales</taxon>
        <taxon>Hypocreaceae</taxon>
        <taxon>Trichoderma</taxon>
    </lineage>
</organism>
<feature type="region of interest" description="Disordered" evidence="10">
    <location>
        <begin position="29"/>
        <end position="75"/>
    </location>
</feature>
<comment type="caution">
    <text evidence="12">The sequence shown here is derived from an EMBL/GenBank/DDBJ whole genome shotgun (WGS) entry which is preliminary data.</text>
</comment>
<dbReference type="OrthoDB" id="4748970at2759"/>
<dbReference type="GO" id="GO:0008270">
    <property type="term" value="F:zinc ion binding"/>
    <property type="evidence" value="ECO:0007669"/>
    <property type="project" value="UniProtKB-KW"/>
</dbReference>
<evidence type="ECO:0000313" key="12">
    <source>
        <dbReference type="EMBL" id="KKP05961.1"/>
    </source>
</evidence>
<accession>A0A0F9XMM0</accession>
<dbReference type="Pfam" id="PF00096">
    <property type="entry name" value="zf-C2H2"/>
    <property type="match status" value="4"/>
</dbReference>
<reference evidence="13" key="1">
    <citation type="journal article" date="2015" name="Genome Announc.">
        <title>Draft whole-genome sequence of the biocontrol agent Trichoderma harzianum T6776.</title>
        <authorList>
            <person name="Baroncelli R."/>
            <person name="Piaggeschi G."/>
            <person name="Fiorini L."/>
            <person name="Bertolini E."/>
            <person name="Zapparata A."/>
            <person name="Pe M.E."/>
            <person name="Sarrocco S."/>
            <person name="Vannacci G."/>
        </authorList>
    </citation>
    <scope>NUCLEOTIDE SEQUENCE [LARGE SCALE GENOMIC DNA]</scope>
    <source>
        <strain evidence="13">T6776</strain>
    </source>
</reference>
<comment type="subcellular location">
    <subcellularLocation>
        <location evidence="1">Nucleus</location>
    </subcellularLocation>
</comment>
<proteinExistence type="predicted"/>
<feature type="domain" description="C2H2-type" evidence="11">
    <location>
        <begin position="85"/>
        <end position="114"/>
    </location>
</feature>
<dbReference type="OMA" id="MLTGEGY"/>
<dbReference type="GO" id="GO:0005634">
    <property type="term" value="C:nucleus"/>
    <property type="evidence" value="ECO:0007669"/>
    <property type="project" value="UniProtKB-SubCell"/>
</dbReference>
<dbReference type="SUPFAM" id="SSF57667">
    <property type="entry name" value="beta-beta-alpha zinc fingers"/>
    <property type="match status" value="3"/>
</dbReference>
<feature type="domain" description="C2H2-type" evidence="11">
    <location>
        <begin position="176"/>
        <end position="204"/>
    </location>
</feature>
<dbReference type="SMART" id="SM00355">
    <property type="entry name" value="ZnF_C2H2"/>
    <property type="match status" value="10"/>
</dbReference>
<evidence type="ECO:0000313" key="13">
    <source>
        <dbReference type="Proteomes" id="UP000034112"/>
    </source>
</evidence>
<evidence type="ECO:0000256" key="2">
    <source>
        <dbReference type="ARBA" id="ARBA00022723"/>
    </source>
</evidence>
<evidence type="ECO:0000256" key="5">
    <source>
        <dbReference type="ARBA" id="ARBA00022833"/>
    </source>
</evidence>
<dbReference type="FunFam" id="3.30.160.60:FF:000125">
    <property type="entry name" value="Putative zinc finger protein 143"/>
    <property type="match status" value="1"/>
</dbReference>
<feature type="domain" description="C2H2-type" evidence="11">
    <location>
        <begin position="115"/>
        <end position="145"/>
    </location>
</feature>
<dbReference type="PANTHER" id="PTHR46179">
    <property type="entry name" value="ZINC FINGER PROTEIN"/>
    <property type="match status" value="1"/>
</dbReference>
<evidence type="ECO:0000256" key="1">
    <source>
        <dbReference type="ARBA" id="ARBA00004123"/>
    </source>
</evidence>
<dbReference type="Proteomes" id="UP000034112">
    <property type="component" value="Unassembled WGS sequence"/>
</dbReference>
<dbReference type="EMBL" id="JOKZ01000036">
    <property type="protein sequence ID" value="KKP05961.1"/>
    <property type="molecule type" value="Genomic_DNA"/>
</dbReference>
<keyword evidence="3" id="KW-0677">Repeat</keyword>
<keyword evidence="5" id="KW-0862">Zinc</keyword>
<evidence type="ECO:0000256" key="6">
    <source>
        <dbReference type="ARBA" id="ARBA00023015"/>
    </source>
</evidence>
<keyword evidence="2" id="KW-0479">Metal-binding</keyword>
<feature type="compositionally biased region" description="Low complexity" evidence="10">
    <location>
        <begin position="47"/>
        <end position="73"/>
    </location>
</feature>
<dbReference type="PANTHER" id="PTHR46179:SF13">
    <property type="entry name" value="C2H2-TYPE DOMAIN-CONTAINING PROTEIN"/>
    <property type="match status" value="1"/>
</dbReference>
<protein>
    <recommendedName>
        <fullName evidence="11">C2H2-type domain-containing protein</fullName>
    </recommendedName>
</protein>
<feature type="domain" description="C2H2-type" evidence="11">
    <location>
        <begin position="205"/>
        <end position="235"/>
    </location>
</feature>
<dbReference type="GO" id="GO:0000978">
    <property type="term" value="F:RNA polymerase II cis-regulatory region sequence-specific DNA binding"/>
    <property type="evidence" value="ECO:0007669"/>
    <property type="project" value="UniProtKB-ARBA"/>
</dbReference>
<feature type="compositionally biased region" description="Acidic residues" evidence="10">
    <location>
        <begin position="32"/>
        <end position="41"/>
    </location>
</feature>
<feature type="domain" description="C2H2-type" evidence="11">
    <location>
        <begin position="146"/>
        <end position="175"/>
    </location>
</feature>
<feature type="domain" description="C2H2-type" evidence="11">
    <location>
        <begin position="407"/>
        <end position="435"/>
    </location>
</feature>
<keyword evidence="7" id="KW-0804">Transcription</keyword>
<dbReference type="InterPro" id="IPR051061">
    <property type="entry name" value="Zinc_finger_trans_reg"/>
</dbReference>
<dbReference type="GO" id="GO:0000981">
    <property type="term" value="F:DNA-binding transcription factor activity, RNA polymerase II-specific"/>
    <property type="evidence" value="ECO:0007669"/>
    <property type="project" value="UniProtKB-ARBA"/>
</dbReference>
<gene>
    <name evidence="12" type="ORF">THAR02_01917</name>
</gene>
<dbReference type="PROSITE" id="PS50157">
    <property type="entry name" value="ZINC_FINGER_C2H2_2"/>
    <property type="match status" value="8"/>
</dbReference>
<sequence length="522" mass="58582">MGKRVATEEAPRASPAKRMNLRGIQVSYALDALDDDEEDYAPSENYAPSESSGSPESPVSSAEAESTVTAATTPRTKFPSDYKTLACSWPGCPKSFNRPARLRDHMNSHTNSRPHKCPYDDCDKDYIEDKHLKQHIKAVHTNDRKYVCQREGCGKTFVTGTRLKRHQLVHEGADRFRCQDCGQSFRKRETLHKHVRKEHQGLPPHQCPEPTCTAAFDSKGSLNRHREREHGPLKYWCMECAPVMREDGTMHRVGFTTDPQLQSHMRQEHQNCMFCEYKSSSLWELETHIEIHHSGKTVQDRKTVACPHAGCDKKFTKKSNLNVHIRTAHEGFRFVCGEVDLTGPGLEAWTNDQGCGDKFSTKVRLEDHIRFIHLGQERPKLTKTDKSTPTDLIDEISGVTNAKKQTIRCPQCGEGFIRYFDLNAHVAFVHDSKPAVDDAAPFPNPPVFSVANGNALANGHPIEVQPAWSEDFPPDGVFPSQMTFDVGQDGWVEGDETLLMLARGEAGLDGTIDPTLGDFYVA</sequence>
<keyword evidence="8" id="KW-0539">Nucleus</keyword>
<name>A0A0F9XMM0_TRIHA</name>
<evidence type="ECO:0000256" key="3">
    <source>
        <dbReference type="ARBA" id="ARBA00022737"/>
    </source>
</evidence>
<feature type="domain" description="C2H2-type" evidence="11">
    <location>
        <begin position="349"/>
        <end position="378"/>
    </location>
</feature>
<evidence type="ECO:0000259" key="11">
    <source>
        <dbReference type="PROSITE" id="PS50157"/>
    </source>
</evidence>
<dbReference type="InterPro" id="IPR013087">
    <property type="entry name" value="Znf_C2H2_type"/>
</dbReference>
<dbReference type="PROSITE" id="PS00028">
    <property type="entry name" value="ZINC_FINGER_C2H2_1"/>
    <property type="match status" value="7"/>
</dbReference>